<dbReference type="AlphaFoldDB" id="A0A5B7DIW3"/>
<comment type="caution">
    <text evidence="1">The sequence shown here is derived from an EMBL/GenBank/DDBJ whole genome shotgun (WGS) entry which is preliminary data.</text>
</comment>
<reference evidence="1 2" key="1">
    <citation type="submission" date="2019-05" db="EMBL/GenBank/DDBJ databases">
        <title>Another draft genome of Portunus trituberculatus and its Hox gene families provides insights of decapod evolution.</title>
        <authorList>
            <person name="Jeong J.-H."/>
            <person name="Song I."/>
            <person name="Kim S."/>
            <person name="Choi T."/>
            <person name="Kim D."/>
            <person name="Ryu S."/>
            <person name="Kim W."/>
        </authorList>
    </citation>
    <scope>NUCLEOTIDE SEQUENCE [LARGE SCALE GENOMIC DNA]</scope>
    <source>
        <tissue evidence="1">Muscle</tissue>
    </source>
</reference>
<dbReference type="EMBL" id="VSRR010000945">
    <property type="protein sequence ID" value="MPC21127.1"/>
    <property type="molecule type" value="Genomic_DNA"/>
</dbReference>
<organism evidence="1 2">
    <name type="scientific">Portunus trituberculatus</name>
    <name type="common">Swimming crab</name>
    <name type="synonym">Neptunus trituberculatus</name>
    <dbReference type="NCBI Taxonomy" id="210409"/>
    <lineage>
        <taxon>Eukaryota</taxon>
        <taxon>Metazoa</taxon>
        <taxon>Ecdysozoa</taxon>
        <taxon>Arthropoda</taxon>
        <taxon>Crustacea</taxon>
        <taxon>Multicrustacea</taxon>
        <taxon>Malacostraca</taxon>
        <taxon>Eumalacostraca</taxon>
        <taxon>Eucarida</taxon>
        <taxon>Decapoda</taxon>
        <taxon>Pleocyemata</taxon>
        <taxon>Brachyura</taxon>
        <taxon>Eubrachyura</taxon>
        <taxon>Portunoidea</taxon>
        <taxon>Portunidae</taxon>
        <taxon>Portuninae</taxon>
        <taxon>Portunus</taxon>
    </lineage>
</organism>
<proteinExistence type="predicted"/>
<evidence type="ECO:0000313" key="1">
    <source>
        <dbReference type="EMBL" id="MPC21127.1"/>
    </source>
</evidence>
<dbReference type="Proteomes" id="UP000324222">
    <property type="component" value="Unassembled WGS sequence"/>
</dbReference>
<sequence>MGSQPTLSAHIHSQAKELVFHVSEYFLKEKQYGRNFDDASVAIYQTSAATKLSQSTIEKIRRDARHNKENNSPRFMFPKKRKRAAPTADFFDNFNECVLCRTVLSFYERKEIPTLEKINEEMKNKLAYPGGCETLRKVLMKIGFRFASVDG</sequence>
<evidence type="ECO:0000313" key="2">
    <source>
        <dbReference type="Proteomes" id="UP000324222"/>
    </source>
</evidence>
<accession>A0A5B7DIW3</accession>
<name>A0A5B7DIW3_PORTR</name>
<dbReference type="OrthoDB" id="2266637at2759"/>
<keyword evidence="2" id="KW-1185">Reference proteome</keyword>
<gene>
    <name evidence="1" type="ORF">E2C01_014102</name>
</gene>
<protein>
    <submittedName>
        <fullName evidence="1">Uncharacterized protein</fullName>
    </submittedName>
</protein>